<sequence length="64" mass="6901">MKTIQITVAPSGETKVETSGFSGSECREASQFVEAALGARRSETITAEFYAGQLQSENQTQREG</sequence>
<evidence type="ECO:0008006" key="4">
    <source>
        <dbReference type="Google" id="ProtNLM"/>
    </source>
</evidence>
<dbReference type="Pfam" id="PF11211">
    <property type="entry name" value="DUF2997"/>
    <property type="match status" value="1"/>
</dbReference>
<name>A0ABP8MLZ7_9BACT</name>
<gene>
    <name evidence="2" type="ORF">GCM10023156_20050</name>
</gene>
<organism evidence="2 3">
    <name type="scientific">Novipirellula rosea</name>
    <dbReference type="NCBI Taxonomy" id="1031540"/>
    <lineage>
        <taxon>Bacteria</taxon>
        <taxon>Pseudomonadati</taxon>
        <taxon>Planctomycetota</taxon>
        <taxon>Planctomycetia</taxon>
        <taxon>Pirellulales</taxon>
        <taxon>Pirellulaceae</taxon>
        <taxon>Novipirellula</taxon>
    </lineage>
</organism>
<accession>A0ABP8MLZ7</accession>
<comment type="caution">
    <text evidence="2">The sequence shown here is derived from an EMBL/GenBank/DDBJ whole genome shotgun (WGS) entry which is preliminary data.</text>
</comment>
<dbReference type="EMBL" id="BAABGA010000028">
    <property type="protein sequence ID" value="GAA4451767.1"/>
    <property type="molecule type" value="Genomic_DNA"/>
</dbReference>
<evidence type="ECO:0000313" key="3">
    <source>
        <dbReference type="Proteomes" id="UP001500840"/>
    </source>
</evidence>
<reference evidence="3" key="1">
    <citation type="journal article" date="2019" name="Int. J. Syst. Evol. Microbiol.">
        <title>The Global Catalogue of Microorganisms (GCM) 10K type strain sequencing project: providing services to taxonomists for standard genome sequencing and annotation.</title>
        <authorList>
            <consortium name="The Broad Institute Genomics Platform"/>
            <consortium name="The Broad Institute Genome Sequencing Center for Infectious Disease"/>
            <person name="Wu L."/>
            <person name="Ma J."/>
        </authorList>
    </citation>
    <scope>NUCLEOTIDE SEQUENCE [LARGE SCALE GENOMIC DNA]</scope>
    <source>
        <strain evidence="3">JCM 17759</strain>
    </source>
</reference>
<protein>
    <recommendedName>
        <fullName evidence="4">DUF2997 domain-containing protein</fullName>
    </recommendedName>
</protein>
<feature type="region of interest" description="Disordered" evidence="1">
    <location>
        <begin position="1"/>
        <end position="22"/>
    </location>
</feature>
<proteinExistence type="predicted"/>
<dbReference type="RefSeq" id="WP_345321627.1">
    <property type="nucleotide sequence ID" value="NZ_BAABGA010000028.1"/>
</dbReference>
<dbReference type="InterPro" id="IPR021375">
    <property type="entry name" value="DUF2997"/>
</dbReference>
<evidence type="ECO:0000313" key="2">
    <source>
        <dbReference type="EMBL" id="GAA4451767.1"/>
    </source>
</evidence>
<keyword evidence="3" id="KW-1185">Reference proteome</keyword>
<evidence type="ECO:0000256" key="1">
    <source>
        <dbReference type="SAM" id="MobiDB-lite"/>
    </source>
</evidence>
<dbReference type="Proteomes" id="UP001500840">
    <property type="component" value="Unassembled WGS sequence"/>
</dbReference>